<evidence type="ECO:0000313" key="3">
    <source>
        <dbReference type="Proteomes" id="UP000281553"/>
    </source>
</evidence>
<feature type="compositionally biased region" description="Basic and acidic residues" evidence="1">
    <location>
        <begin position="34"/>
        <end position="48"/>
    </location>
</feature>
<dbReference type="EMBL" id="UYRU01056314">
    <property type="protein sequence ID" value="VDN13411.1"/>
    <property type="molecule type" value="Genomic_DNA"/>
</dbReference>
<keyword evidence="3" id="KW-1185">Reference proteome</keyword>
<gene>
    <name evidence="2" type="ORF">DILT_LOCUS9242</name>
</gene>
<protein>
    <submittedName>
        <fullName evidence="2">Uncharacterized protein</fullName>
    </submittedName>
</protein>
<feature type="region of interest" description="Disordered" evidence="1">
    <location>
        <begin position="29"/>
        <end position="138"/>
    </location>
</feature>
<reference evidence="2 3" key="1">
    <citation type="submission" date="2018-11" db="EMBL/GenBank/DDBJ databases">
        <authorList>
            <consortium name="Pathogen Informatics"/>
        </authorList>
    </citation>
    <scope>NUCLEOTIDE SEQUENCE [LARGE SCALE GENOMIC DNA]</scope>
</reference>
<name>A0A3P7M5G3_DIBLA</name>
<sequence length="239" mass="25211">MRSRRMLVDSVHSIQGDSTIELTLNPVAGGVRTSFERHDEEEKEEAMSKRVSASVHSSVGSDVEEEKKEEAPKDVAVLKTATELDGSAANLHTRVEETEETTPRDVATASSVAPLEGSAASVQTTTDGNVGEVDEENEELTPKNVDTAAATTTSEAELRVPAAIVEADEPVEVAPNNLTVASLAATASEPETSAASVHMATESRVEIDREEPPMPKELTAASSSAAELRVSGKCFIGLL</sequence>
<evidence type="ECO:0000313" key="2">
    <source>
        <dbReference type="EMBL" id="VDN13411.1"/>
    </source>
</evidence>
<dbReference type="AlphaFoldDB" id="A0A3P7M5G3"/>
<organism evidence="2 3">
    <name type="scientific">Dibothriocephalus latus</name>
    <name type="common">Fish tapeworm</name>
    <name type="synonym">Diphyllobothrium latum</name>
    <dbReference type="NCBI Taxonomy" id="60516"/>
    <lineage>
        <taxon>Eukaryota</taxon>
        <taxon>Metazoa</taxon>
        <taxon>Spiralia</taxon>
        <taxon>Lophotrochozoa</taxon>
        <taxon>Platyhelminthes</taxon>
        <taxon>Cestoda</taxon>
        <taxon>Eucestoda</taxon>
        <taxon>Diphyllobothriidea</taxon>
        <taxon>Diphyllobothriidae</taxon>
        <taxon>Dibothriocephalus</taxon>
    </lineage>
</organism>
<dbReference type="Proteomes" id="UP000281553">
    <property type="component" value="Unassembled WGS sequence"/>
</dbReference>
<proteinExistence type="predicted"/>
<evidence type="ECO:0000256" key="1">
    <source>
        <dbReference type="SAM" id="MobiDB-lite"/>
    </source>
</evidence>
<accession>A0A3P7M5G3</accession>